<keyword evidence="6" id="KW-0805">Transcription regulation</keyword>
<evidence type="ECO:0000256" key="8">
    <source>
        <dbReference type="ARBA" id="ARBA00023163"/>
    </source>
</evidence>
<gene>
    <name evidence="11" type="ORF">CTOB1V02_LOCUS10672</name>
</gene>
<dbReference type="OrthoDB" id="6355685at2759"/>
<evidence type="ECO:0000256" key="1">
    <source>
        <dbReference type="ARBA" id="ARBA00004123"/>
    </source>
</evidence>
<keyword evidence="9" id="KW-0539">Nucleus</keyword>
<evidence type="ECO:0000256" key="2">
    <source>
        <dbReference type="ARBA" id="ARBA00022723"/>
    </source>
</evidence>
<keyword evidence="7" id="KW-0238">DNA-binding</keyword>
<evidence type="ECO:0000313" key="11">
    <source>
        <dbReference type="EMBL" id="CAD7232845.1"/>
    </source>
</evidence>
<keyword evidence="2" id="KW-0479">Metal-binding</keyword>
<evidence type="ECO:0000256" key="6">
    <source>
        <dbReference type="ARBA" id="ARBA00023015"/>
    </source>
</evidence>
<dbReference type="SMART" id="SM00355">
    <property type="entry name" value="ZnF_C2H2"/>
    <property type="match status" value="4"/>
</dbReference>
<dbReference type="FunFam" id="3.30.160.60:FF:001485">
    <property type="entry name" value="Krueppel-related zinc finger protein"/>
    <property type="match status" value="1"/>
</dbReference>
<keyword evidence="3" id="KW-0677">Repeat</keyword>
<dbReference type="Gene3D" id="3.30.160.60">
    <property type="entry name" value="Classic Zinc Finger"/>
    <property type="match status" value="4"/>
</dbReference>
<feature type="compositionally biased region" description="Basic and acidic residues" evidence="10">
    <location>
        <begin position="1"/>
        <end position="12"/>
    </location>
</feature>
<dbReference type="InterPro" id="IPR036236">
    <property type="entry name" value="Znf_C2H2_sf"/>
</dbReference>
<feature type="region of interest" description="Disordered" evidence="10">
    <location>
        <begin position="50"/>
        <end position="72"/>
    </location>
</feature>
<organism evidence="11">
    <name type="scientific">Cyprideis torosa</name>
    <dbReference type="NCBI Taxonomy" id="163714"/>
    <lineage>
        <taxon>Eukaryota</taxon>
        <taxon>Metazoa</taxon>
        <taxon>Ecdysozoa</taxon>
        <taxon>Arthropoda</taxon>
        <taxon>Crustacea</taxon>
        <taxon>Oligostraca</taxon>
        <taxon>Ostracoda</taxon>
        <taxon>Podocopa</taxon>
        <taxon>Podocopida</taxon>
        <taxon>Cytherocopina</taxon>
        <taxon>Cytheroidea</taxon>
        <taxon>Cytherideidae</taxon>
        <taxon>Cyprideis</taxon>
    </lineage>
</organism>
<comment type="subcellular location">
    <subcellularLocation>
        <location evidence="1">Nucleus</location>
    </subcellularLocation>
</comment>
<keyword evidence="8" id="KW-0804">Transcription</keyword>
<evidence type="ECO:0000256" key="7">
    <source>
        <dbReference type="ARBA" id="ARBA00023125"/>
    </source>
</evidence>
<accession>A0A7R8WLQ0</accession>
<dbReference type="GO" id="GO:0000978">
    <property type="term" value="F:RNA polymerase II cis-regulatory region sequence-specific DNA binding"/>
    <property type="evidence" value="ECO:0007669"/>
    <property type="project" value="TreeGrafter"/>
</dbReference>
<feature type="compositionally biased region" description="Basic and acidic residues" evidence="10">
    <location>
        <begin position="57"/>
        <end position="72"/>
    </location>
</feature>
<dbReference type="InterPro" id="IPR013087">
    <property type="entry name" value="Znf_C2H2_type"/>
</dbReference>
<feature type="region of interest" description="Disordered" evidence="10">
    <location>
        <begin position="1"/>
        <end position="34"/>
    </location>
</feature>
<evidence type="ECO:0000256" key="10">
    <source>
        <dbReference type="SAM" id="MobiDB-lite"/>
    </source>
</evidence>
<dbReference type="GO" id="GO:0000981">
    <property type="term" value="F:DNA-binding transcription factor activity, RNA polymerase II-specific"/>
    <property type="evidence" value="ECO:0007669"/>
    <property type="project" value="TreeGrafter"/>
</dbReference>
<dbReference type="GO" id="GO:0008270">
    <property type="term" value="F:zinc ion binding"/>
    <property type="evidence" value="ECO:0007669"/>
    <property type="project" value="UniProtKB-KW"/>
</dbReference>
<dbReference type="GO" id="GO:0005634">
    <property type="term" value="C:nucleus"/>
    <property type="evidence" value="ECO:0007669"/>
    <property type="project" value="UniProtKB-SubCell"/>
</dbReference>
<reference evidence="11" key="1">
    <citation type="submission" date="2020-11" db="EMBL/GenBank/DDBJ databases">
        <authorList>
            <person name="Tran Van P."/>
        </authorList>
    </citation>
    <scope>NUCLEOTIDE SEQUENCE</scope>
</reference>
<evidence type="ECO:0000256" key="5">
    <source>
        <dbReference type="ARBA" id="ARBA00022833"/>
    </source>
</evidence>
<dbReference type="FunFam" id="3.30.160.60:FF:000624">
    <property type="entry name" value="zinc finger protein 697"/>
    <property type="match status" value="1"/>
</dbReference>
<evidence type="ECO:0000256" key="4">
    <source>
        <dbReference type="ARBA" id="ARBA00022771"/>
    </source>
</evidence>
<sequence length="284" mass="31751">MEDHQNLEEFRTRGQAKSTEAGSGGYGIGEDFHDGEKDLLSSEVFLQPNANEMLPVKQDDGKEAESSLTMEDHQHLEKCSNNFEAKGTSTDGDTGSRGYGIREDFHDGEKDLLSSEVLFQPNANQMPKARPNDGKKGHVCAVCKQGFRKANDLLRHERSHSGEKPFSCSLCGRRFSQYGTLRRHELIHTGEKPFRCQICDVAFARSSNLRTHEKTHAGKKPFGCPVCNVSFSRSSHLRSHESTHPRETVSSFIVLFVVNNSRVPLVCAVMRGRILEGKPFVFLV</sequence>
<proteinExistence type="predicted"/>
<name>A0A7R8WLQ0_9CRUS</name>
<dbReference type="PROSITE" id="PS00028">
    <property type="entry name" value="ZINC_FINGER_C2H2_1"/>
    <property type="match status" value="4"/>
</dbReference>
<dbReference type="PROSITE" id="PS50157">
    <property type="entry name" value="ZINC_FINGER_C2H2_2"/>
    <property type="match status" value="4"/>
</dbReference>
<dbReference type="AlphaFoldDB" id="A0A7R8WLQ0"/>
<dbReference type="Pfam" id="PF00096">
    <property type="entry name" value="zf-C2H2"/>
    <property type="match status" value="4"/>
</dbReference>
<evidence type="ECO:0000256" key="9">
    <source>
        <dbReference type="ARBA" id="ARBA00023242"/>
    </source>
</evidence>
<dbReference type="PANTHER" id="PTHR23235">
    <property type="entry name" value="KRUEPPEL-LIKE TRANSCRIPTION FACTOR"/>
    <property type="match status" value="1"/>
</dbReference>
<dbReference type="SUPFAM" id="SSF57667">
    <property type="entry name" value="beta-beta-alpha zinc fingers"/>
    <property type="match status" value="2"/>
</dbReference>
<evidence type="ECO:0000256" key="3">
    <source>
        <dbReference type="ARBA" id="ARBA00022737"/>
    </source>
</evidence>
<dbReference type="PANTHER" id="PTHR23235:SF142">
    <property type="entry name" value="ZINC FINGER PROTEIN 384"/>
    <property type="match status" value="1"/>
</dbReference>
<keyword evidence="5" id="KW-0862">Zinc</keyword>
<dbReference type="EMBL" id="OB665229">
    <property type="protein sequence ID" value="CAD7232845.1"/>
    <property type="molecule type" value="Genomic_DNA"/>
</dbReference>
<keyword evidence="4" id="KW-0863">Zinc-finger</keyword>
<dbReference type="FunFam" id="3.30.160.60:FF:001289">
    <property type="entry name" value="Zinc finger protein 574"/>
    <property type="match status" value="1"/>
</dbReference>
<protein>
    <submittedName>
        <fullName evidence="11">Uncharacterized protein</fullName>
    </submittedName>
</protein>